<dbReference type="GO" id="GO:0016747">
    <property type="term" value="F:acyltransferase activity, transferring groups other than amino-acyl groups"/>
    <property type="evidence" value="ECO:0007669"/>
    <property type="project" value="InterPro"/>
</dbReference>
<accession>A0A8J2KXY6</accession>
<dbReference type="OrthoDB" id="10006435at2759"/>
<comment type="caution">
    <text evidence="3">The sequence shown here is derived from an EMBL/GenBank/DDBJ whole genome shotgun (WGS) entry which is preliminary data.</text>
</comment>
<feature type="transmembrane region" description="Helical" evidence="1">
    <location>
        <begin position="345"/>
        <end position="363"/>
    </location>
</feature>
<evidence type="ECO:0000259" key="2">
    <source>
        <dbReference type="Pfam" id="PF01757"/>
    </source>
</evidence>
<dbReference type="Pfam" id="PF01757">
    <property type="entry name" value="Acyl_transf_3"/>
    <property type="match status" value="1"/>
</dbReference>
<feature type="transmembrane region" description="Helical" evidence="1">
    <location>
        <begin position="200"/>
        <end position="222"/>
    </location>
</feature>
<organism evidence="3 4">
    <name type="scientific">Allacma fusca</name>
    <dbReference type="NCBI Taxonomy" id="39272"/>
    <lineage>
        <taxon>Eukaryota</taxon>
        <taxon>Metazoa</taxon>
        <taxon>Ecdysozoa</taxon>
        <taxon>Arthropoda</taxon>
        <taxon>Hexapoda</taxon>
        <taxon>Collembola</taxon>
        <taxon>Symphypleona</taxon>
        <taxon>Sminthuridae</taxon>
        <taxon>Allacma</taxon>
    </lineage>
</organism>
<gene>
    <name evidence="3" type="ORF">AFUS01_LOCUS33772</name>
</gene>
<keyword evidence="1" id="KW-0472">Membrane</keyword>
<keyword evidence="1" id="KW-1133">Transmembrane helix</keyword>
<protein>
    <recommendedName>
        <fullName evidence="2">Acyltransferase 3 domain-containing protein</fullName>
    </recommendedName>
</protein>
<dbReference type="AlphaFoldDB" id="A0A8J2KXY6"/>
<dbReference type="Proteomes" id="UP000708208">
    <property type="component" value="Unassembled WGS sequence"/>
</dbReference>
<reference evidence="3" key="1">
    <citation type="submission" date="2021-06" db="EMBL/GenBank/DDBJ databases">
        <authorList>
            <person name="Hodson N. C."/>
            <person name="Mongue J. A."/>
            <person name="Jaron S. K."/>
        </authorList>
    </citation>
    <scope>NUCLEOTIDE SEQUENCE</scope>
</reference>
<feature type="transmembrane region" description="Helical" evidence="1">
    <location>
        <begin position="375"/>
        <end position="396"/>
    </location>
</feature>
<feature type="transmembrane region" description="Helical" evidence="1">
    <location>
        <begin position="80"/>
        <end position="104"/>
    </location>
</feature>
<feature type="transmembrane region" description="Helical" evidence="1">
    <location>
        <begin position="449"/>
        <end position="467"/>
    </location>
</feature>
<dbReference type="InterPro" id="IPR052728">
    <property type="entry name" value="O2_lipid_transport_reg"/>
</dbReference>
<feature type="transmembrane region" description="Helical" evidence="1">
    <location>
        <begin position="297"/>
        <end position="316"/>
    </location>
</feature>
<name>A0A8J2KXY6_9HEXA</name>
<keyword evidence="4" id="KW-1185">Reference proteome</keyword>
<evidence type="ECO:0000256" key="1">
    <source>
        <dbReference type="SAM" id="Phobius"/>
    </source>
</evidence>
<dbReference type="PANTHER" id="PTHR11161:SF0">
    <property type="entry name" value="O-ACYLTRANSFERASE LIKE PROTEIN"/>
    <property type="match status" value="1"/>
</dbReference>
<proteinExistence type="predicted"/>
<feature type="transmembrane region" description="Helical" evidence="1">
    <location>
        <begin position="416"/>
        <end position="437"/>
    </location>
</feature>
<keyword evidence="1" id="KW-0812">Transmembrane</keyword>
<feature type="transmembrane region" description="Helical" evidence="1">
    <location>
        <begin position="116"/>
        <end position="135"/>
    </location>
</feature>
<dbReference type="InterPro" id="IPR002656">
    <property type="entry name" value="Acyl_transf_3_dom"/>
</dbReference>
<sequence>MLKKQHVFQHAVSIVELEQIIALNSDIMIHPSTANCFPSTCSQKDVQTIVSNYFRWANFTSDYNVVPAVGNCVTDQKPDFSAGVIVMIVIFAALVVICLVATLVEIGQQDRKTNGRFLSMAWIILMHTWGMLVASQVSWNLVDVKLIYKENWTSFLVHNGLVSVDTFFTMSGLLVTYNLLKTLDKNQGRLNLGLHYLHRYLRLTPAYALIIGCLATIIPYLSSGPNWYVMDMWSVNCQRNWWHNLLYINNLVDYGTDFAANGMCAGLSWYLSADMQFFILTPFLVYPLWRWQRMGKVLLGLVTLGSILTPGLIAYVDHLVPTLITSRGNSLPTTKSLYFKPWARAGPYVVGMWTGYLLFKTAGGTTFKLPKRIIAACWLISTATALAVLLGIKSYFDPNYDIPVVGGALYAGLHRFVWGLVVAWVIVACVKGYAGWVNAFLSWKLFGPLSRLTFCMYLVSYFIQMTLHLRLRQPFYYDSYTMVNLFFAHLIMSILVSYALTVLLEMPFLHLDKLLFGKMVHRKGQHSLADSTRQVNV</sequence>
<dbReference type="EMBL" id="CAJVCH010529884">
    <property type="protein sequence ID" value="CAG7823561.1"/>
    <property type="molecule type" value="Genomic_DNA"/>
</dbReference>
<evidence type="ECO:0000313" key="3">
    <source>
        <dbReference type="EMBL" id="CAG7823561.1"/>
    </source>
</evidence>
<feature type="transmembrane region" description="Helical" evidence="1">
    <location>
        <begin position="155"/>
        <end position="180"/>
    </location>
</feature>
<dbReference type="PANTHER" id="PTHR11161">
    <property type="entry name" value="O-ACYLTRANSFERASE"/>
    <property type="match status" value="1"/>
</dbReference>
<feature type="transmembrane region" description="Helical" evidence="1">
    <location>
        <begin position="267"/>
        <end position="285"/>
    </location>
</feature>
<feature type="transmembrane region" description="Helical" evidence="1">
    <location>
        <begin position="487"/>
        <end position="509"/>
    </location>
</feature>
<evidence type="ECO:0000313" key="4">
    <source>
        <dbReference type="Proteomes" id="UP000708208"/>
    </source>
</evidence>
<feature type="domain" description="Acyltransferase 3" evidence="2">
    <location>
        <begin position="115"/>
        <end position="501"/>
    </location>
</feature>